<reference evidence="1 3" key="1">
    <citation type="journal article" date="2008" name="Science">
        <title>The Physcomitrella genome reveals evolutionary insights into the conquest of land by plants.</title>
        <authorList>
            <person name="Rensing S."/>
            <person name="Lang D."/>
            <person name="Zimmer A."/>
            <person name="Terry A."/>
            <person name="Salamov A."/>
            <person name="Shapiro H."/>
            <person name="Nishiyama T."/>
            <person name="Perroud P.-F."/>
            <person name="Lindquist E."/>
            <person name="Kamisugi Y."/>
            <person name="Tanahashi T."/>
            <person name="Sakakibara K."/>
            <person name="Fujita T."/>
            <person name="Oishi K."/>
            <person name="Shin-I T."/>
            <person name="Kuroki Y."/>
            <person name="Toyoda A."/>
            <person name="Suzuki Y."/>
            <person name="Hashimoto A."/>
            <person name="Yamaguchi K."/>
            <person name="Sugano A."/>
            <person name="Kohara Y."/>
            <person name="Fujiyama A."/>
            <person name="Anterola A."/>
            <person name="Aoki S."/>
            <person name="Ashton N."/>
            <person name="Barbazuk W.B."/>
            <person name="Barker E."/>
            <person name="Bennetzen J."/>
            <person name="Bezanilla M."/>
            <person name="Blankenship R."/>
            <person name="Cho S.H."/>
            <person name="Dutcher S."/>
            <person name="Estelle M."/>
            <person name="Fawcett J.A."/>
            <person name="Gundlach H."/>
            <person name="Hanada K."/>
            <person name="Heyl A."/>
            <person name="Hicks K.A."/>
            <person name="Hugh J."/>
            <person name="Lohr M."/>
            <person name="Mayer K."/>
            <person name="Melkozernov A."/>
            <person name="Murata T."/>
            <person name="Nelson D."/>
            <person name="Pils B."/>
            <person name="Prigge M."/>
            <person name="Reiss B."/>
            <person name="Renner T."/>
            <person name="Rombauts S."/>
            <person name="Rushton P."/>
            <person name="Sanderfoot A."/>
            <person name="Schween G."/>
            <person name="Shiu S.-H."/>
            <person name="Stueber K."/>
            <person name="Theodoulou F.L."/>
            <person name="Tu H."/>
            <person name="Van de Peer Y."/>
            <person name="Verrier P.J."/>
            <person name="Waters E."/>
            <person name="Wood A."/>
            <person name="Yang L."/>
            <person name="Cove D."/>
            <person name="Cuming A."/>
            <person name="Hasebe M."/>
            <person name="Lucas S."/>
            <person name="Mishler D.B."/>
            <person name="Reski R."/>
            <person name="Grigoriev I."/>
            <person name="Quatrano R.S."/>
            <person name="Boore J.L."/>
        </authorList>
    </citation>
    <scope>NUCLEOTIDE SEQUENCE [LARGE SCALE GENOMIC DNA]</scope>
    <source>
        <strain evidence="2 3">cv. Gransden 2004</strain>
    </source>
</reference>
<reference evidence="2" key="3">
    <citation type="submission" date="2020-12" db="UniProtKB">
        <authorList>
            <consortium name="EnsemblPlants"/>
        </authorList>
    </citation>
    <scope>IDENTIFICATION</scope>
</reference>
<name>A0A2K1J9V6_PHYPA</name>
<dbReference type="PANTHER" id="PTHR31694:SF26">
    <property type="entry name" value="OS05G0151100 PROTEIN"/>
    <property type="match status" value="1"/>
</dbReference>
<dbReference type="InParanoid" id="A0A2K1J9V6"/>
<sequence length="237" mass="25947">MQLNGNLPIRNQCVHKVIVNYLEADLFLWGSYGYGLDVIAPELPERVLAPLGAQKANLDPYIKDLFMQFGLQEVRHVRIRERFNHPPARRKLKGAIGVKYSFPRPLLNLDKYNFAMIMDRAIGRKLHPPLDPYSNSINYLLSAYVISYLGMTTYTGGSADVLGSTDKLVVPYGITAAEFTAAISNLRNTLSHEFVDEGVVVPKQLGAEGQITGNVIAGDVDSAAISATPANSSPPST</sequence>
<evidence type="ECO:0000313" key="1">
    <source>
        <dbReference type="EMBL" id="PNR38320.1"/>
    </source>
</evidence>
<proteinExistence type="predicted"/>
<evidence type="ECO:0000313" key="2">
    <source>
        <dbReference type="EnsemblPlants" id="Pp3c16_25160V3.1"/>
    </source>
</evidence>
<dbReference type="EnsemblPlants" id="Pp3c16_25160V3.1">
    <property type="protein sequence ID" value="Pp3c16_25160V3.1"/>
    <property type="gene ID" value="Pp3c16_25160"/>
</dbReference>
<dbReference type="Pfam" id="PF13668">
    <property type="entry name" value="Ferritin_2"/>
    <property type="match status" value="1"/>
</dbReference>
<organism evidence="1">
    <name type="scientific">Physcomitrium patens</name>
    <name type="common">Spreading-leaved earth moss</name>
    <name type="synonym">Physcomitrella patens</name>
    <dbReference type="NCBI Taxonomy" id="3218"/>
    <lineage>
        <taxon>Eukaryota</taxon>
        <taxon>Viridiplantae</taxon>
        <taxon>Streptophyta</taxon>
        <taxon>Embryophyta</taxon>
        <taxon>Bryophyta</taxon>
        <taxon>Bryophytina</taxon>
        <taxon>Bryopsida</taxon>
        <taxon>Funariidae</taxon>
        <taxon>Funariales</taxon>
        <taxon>Funariaceae</taxon>
        <taxon>Physcomitrium</taxon>
    </lineage>
</organism>
<dbReference type="EMBL" id="ABEU02000016">
    <property type="protein sequence ID" value="PNR38320.1"/>
    <property type="molecule type" value="Genomic_DNA"/>
</dbReference>
<dbReference type="InterPro" id="IPR052965">
    <property type="entry name" value="Pigment-catalase-like"/>
</dbReference>
<dbReference type="Gramene" id="Pp3c16_25160V3.1">
    <property type="protein sequence ID" value="Pp3c16_25160V3.1"/>
    <property type="gene ID" value="Pp3c16_25160"/>
</dbReference>
<protein>
    <recommendedName>
        <fullName evidence="4">Desiccation-related protein PCC13-62</fullName>
    </recommendedName>
</protein>
<dbReference type="PANTHER" id="PTHR31694">
    <property type="entry name" value="DESICCATION-LIKE PROTEIN"/>
    <property type="match status" value="1"/>
</dbReference>
<dbReference type="PaxDb" id="3218-PP1S4_412V6.1"/>
<dbReference type="OMA" id="FARIMND"/>
<keyword evidence="3" id="KW-1185">Reference proteome</keyword>
<dbReference type="AlphaFoldDB" id="A0A2K1J9V6"/>
<evidence type="ECO:0008006" key="4">
    <source>
        <dbReference type="Google" id="ProtNLM"/>
    </source>
</evidence>
<gene>
    <name evidence="1" type="ORF">PHYPA_021431</name>
</gene>
<reference evidence="1 3" key="2">
    <citation type="journal article" date="2018" name="Plant J.">
        <title>The Physcomitrella patens chromosome-scale assembly reveals moss genome structure and evolution.</title>
        <authorList>
            <person name="Lang D."/>
            <person name="Ullrich K.K."/>
            <person name="Murat F."/>
            <person name="Fuchs J."/>
            <person name="Jenkins J."/>
            <person name="Haas F.B."/>
            <person name="Piednoel M."/>
            <person name="Gundlach H."/>
            <person name="Van Bel M."/>
            <person name="Meyberg R."/>
            <person name="Vives C."/>
            <person name="Morata J."/>
            <person name="Symeonidi A."/>
            <person name="Hiss M."/>
            <person name="Muchero W."/>
            <person name="Kamisugi Y."/>
            <person name="Saleh O."/>
            <person name="Blanc G."/>
            <person name="Decker E.L."/>
            <person name="van Gessel N."/>
            <person name="Grimwood J."/>
            <person name="Hayes R.D."/>
            <person name="Graham S.W."/>
            <person name="Gunter L.E."/>
            <person name="McDaniel S.F."/>
            <person name="Hoernstein S.N.W."/>
            <person name="Larsson A."/>
            <person name="Li F.W."/>
            <person name="Perroud P.F."/>
            <person name="Phillips J."/>
            <person name="Ranjan P."/>
            <person name="Rokshar D.S."/>
            <person name="Rothfels C.J."/>
            <person name="Schneider L."/>
            <person name="Shu S."/>
            <person name="Stevenson D.W."/>
            <person name="Thummler F."/>
            <person name="Tillich M."/>
            <person name="Villarreal Aguilar J.C."/>
            <person name="Widiez T."/>
            <person name="Wong G.K."/>
            <person name="Wymore A."/>
            <person name="Zhang Y."/>
            <person name="Zimmer A.D."/>
            <person name="Quatrano R.S."/>
            <person name="Mayer K.F.X."/>
            <person name="Goodstein D."/>
            <person name="Casacuberta J.M."/>
            <person name="Vandepoele K."/>
            <person name="Reski R."/>
            <person name="Cuming A.C."/>
            <person name="Tuskan G.A."/>
            <person name="Maumus F."/>
            <person name="Salse J."/>
            <person name="Schmutz J."/>
            <person name="Rensing S.A."/>
        </authorList>
    </citation>
    <scope>NUCLEOTIDE SEQUENCE [LARGE SCALE GENOMIC DNA]</scope>
    <source>
        <strain evidence="2 3">cv. Gransden 2004</strain>
    </source>
</reference>
<accession>A0A2K1J9V6</accession>
<dbReference type="Proteomes" id="UP000006727">
    <property type="component" value="Chromosome 16"/>
</dbReference>
<evidence type="ECO:0000313" key="3">
    <source>
        <dbReference type="Proteomes" id="UP000006727"/>
    </source>
</evidence>